<keyword evidence="3" id="KW-1185">Reference proteome</keyword>
<feature type="compositionally biased region" description="Basic and acidic residues" evidence="1">
    <location>
        <begin position="656"/>
        <end position="673"/>
    </location>
</feature>
<organism evidence="2 3">
    <name type="scientific">Ascochyta lentis</name>
    <dbReference type="NCBI Taxonomy" id="205686"/>
    <lineage>
        <taxon>Eukaryota</taxon>
        <taxon>Fungi</taxon>
        <taxon>Dikarya</taxon>
        <taxon>Ascomycota</taxon>
        <taxon>Pezizomycotina</taxon>
        <taxon>Dothideomycetes</taxon>
        <taxon>Pleosporomycetidae</taxon>
        <taxon>Pleosporales</taxon>
        <taxon>Pleosporineae</taxon>
        <taxon>Didymellaceae</taxon>
        <taxon>Ascochyta</taxon>
    </lineage>
</organism>
<feature type="compositionally biased region" description="Pro residues" evidence="1">
    <location>
        <begin position="97"/>
        <end position="111"/>
    </location>
</feature>
<protein>
    <submittedName>
        <fullName evidence="2">Uncharacterized protein</fullName>
    </submittedName>
</protein>
<reference evidence="2" key="1">
    <citation type="submission" date="2018-12" db="EMBL/GenBank/DDBJ databases">
        <authorList>
            <person name="Syme R.A."/>
            <person name="Farfan-Caceres L."/>
            <person name="Lichtenzveig J."/>
        </authorList>
    </citation>
    <scope>NUCLEOTIDE SEQUENCE</scope>
    <source>
        <strain evidence="2">Al4</strain>
    </source>
</reference>
<feature type="compositionally biased region" description="Low complexity" evidence="1">
    <location>
        <begin position="81"/>
        <end position="96"/>
    </location>
</feature>
<dbReference type="OrthoDB" id="5407458at2759"/>
<feature type="compositionally biased region" description="Basic and acidic residues" evidence="1">
    <location>
        <begin position="480"/>
        <end position="500"/>
    </location>
</feature>
<name>A0A8H7J5Y6_9PLEO</name>
<feature type="compositionally biased region" description="Polar residues" evidence="1">
    <location>
        <begin position="222"/>
        <end position="237"/>
    </location>
</feature>
<feature type="compositionally biased region" description="Pro residues" evidence="1">
    <location>
        <begin position="312"/>
        <end position="332"/>
    </location>
</feature>
<evidence type="ECO:0000256" key="1">
    <source>
        <dbReference type="SAM" id="MobiDB-lite"/>
    </source>
</evidence>
<feature type="region of interest" description="Disordered" evidence="1">
    <location>
        <begin position="1"/>
        <end position="673"/>
    </location>
</feature>
<gene>
    <name evidence="2" type="ORF">EKO04_005576</name>
</gene>
<reference evidence="2" key="2">
    <citation type="submission" date="2020-09" db="EMBL/GenBank/DDBJ databases">
        <title>Reference genome assembly for Australian Ascochyta lentis isolate Al4.</title>
        <authorList>
            <person name="Lee R.C."/>
            <person name="Farfan-Caceres L.M."/>
            <person name="Debler J.W."/>
            <person name="Williams A.H."/>
            <person name="Henares B.M."/>
        </authorList>
    </citation>
    <scope>NUCLEOTIDE SEQUENCE</scope>
    <source>
        <strain evidence="2">Al4</strain>
    </source>
</reference>
<feature type="compositionally biased region" description="Basic and acidic residues" evidence="1">
    <location>
        <begin position="717"/>
        <end position="730"/>
    </location>
</feature>
<feature type="compositionally biased region" description="Basic and acidic residues" evidence="1">
    <location>
        <begin position="623"/>
        <end position="633"/>
    </location>
</feature>
<comment type="caution">
    <text evidence="2">The sequence shown here is derived from an EMBL/GenBank/DDBJ whole genome shotgun (WGS) entry which is preliminary data.</text>
</comment>
<accession>A0A8H7J5Y6</accession>
<feature type="compositionally biased region" description="Low complexity" evidence="1">
    <location>
        <begin position="333"/>
        <end position="350"/>
    </location>
</feature>
<feature type="compositionally biased region" description="Basic and acidic residues" evidence="1">
    <location>
        <begin position="738"/>
        <end position="747"/>
    </location>
</feature>
<sequence>MATDTKPHQATVEDYFSDDGHGNGVRIEPFPSPGKANVRTKRSNPGDLGNDKTPTVKVPSSTNFDGKSDSGYSSQSVAGMSSADSATSATSSQRSPPVVPANPLPALPSPTPAQRAPRPAHQRHQSTQSTQSAHPAPRQPLSRRDSHASRRPPTAERRPTITQPVPKRRDSRNVDDCTVPGCTKCGPDAIESRPRQSRRPSMLHTQPAESAPDVSYPHPYDTRSQLSDPAQYQSSSPRESRAPRMYHTQGGPVVQPAISRRLSVNTRRPTSYHGDANHNWPQHGMPSSHPSPPQEHGPPLSRSAVYGNVPYGQPPMPSPYPQQYPAQNPPPAAFYQAQQMQPMYDQQRPPLQARASTSSGYVHHMAPVVQVERSDRPMPSARYHSNPPPPQASAPRRQSRHDYQNQQEYGDSESDSESETGSEDEYERDYQFPPSRTIMAPPDSRPQRAASKRRPSLRHANTTPAPPPPEPRRPQTVIVPERHDPRVRSRNHDSRADRRASMSRPPLIPPVKSQSSYDSPQARVIVEGSRSSRRESLQAYDRTFKEHRKSRQQEYNEQRRPKRSSRVYENVAVDYERDYHDDEEEDEPAARAPLRRRETGTESRRRAQRPVEVNQAADAEDYISAKRGDRETYADQAYQIAKKRSSRTSGGPSEAESSRSRGSDNNGEIRLRIGNDAPVTLSLNGDMEGRTLQLVPIENGMNELVISGNARGGESIYRSERGSTRGDRRAIMPASQPPRREAEEMSERSSQSSRRKRVEHSEPRRLLHRQTRNGGRREAEYLD</sequence>
<dbReference type="Proteomes" id="UP000651452">
    <property type="component" value="Unassembled WGS sequence"/>
</dbReference>
<proteinExistence type="predicted"/>
<feature type="compositionally biased region" description="Basic and acidic residues" evidence="1">
    <location>
        <begin position="142"/>
        <end position="159"/>
    </location>
</feature>
<feature type="compositionally biased region" description="Acidic residues" evidence="1">
    <location>
        <begin position="410"/>
        <end position="427"/>
    </location>
</feature>
<dbReference type="AlphaFoldDB" id="A0A8H7J5Y6"/>
<evidence type="ECO:0000313" key="3">
    <source>
        <dbReference type="Proteomes" id="UP000651452"/>
    </source>
</evidence>
<feature type="compositionally biased region" description="Basic and acidic residues" evidence="1">
    <location>
        <begin position="595"/>
        <end position="605"/>
    </location>
</feature>
<evidence type="ECO:0000313" key="2">
    <source>
        <dbReference type="EMBL" id="KAF9696852.1"/>
    </source>
</evidence>
<feature type="region of interest" description="Disordered" evidence="1">
    <location>
        <begin position="714"/>
        <end position="783"/>
    </location>
</feature>
<dbReference type="EMBL" id="RZGK01000009">
    <property type="protein sequence ID" value="KAF9696852.1"/>
    <property type="molecule type" value="Genomic_DNA"/>
</dbReference>
<feature type="compositionally biased region" description="Polar residues" evidence="1">
    <location>
        <begin position="58"/>
        <end position="79"/>
    </location>
</feature>